<name>A0A327JP08_9HYPH</name>
<protein>
    <submittedName>
        <fullName evidence="1">TIGR01459 family HAD-type hydrolase</fullName>
    </submittedName>
</protein>
<dbReference type="InterPro" id="IPR036412">
    <property type="entry name" value="HAD-like_sf"/>
</dbReference>
<dbReference type="Proteomes" id="UP000249299">
    <property type="component" value="Unassembled WGS sequence"/>
</dbReference>
<gene>
    <name evidence="1" type="ORF">CH339_08000</name>
</gene>
<dbReference type="InterPro" id="IPR023214">
    <property type="entry name" value="HAD_sf"/>
</dbReference>
<dbReference type="Gene3D" id="3.40.50.1000">
    <property type="entry name" value="HAD superfamily/HAD-like"/>
    <property type="match status" value="2"/>
</dbReference>
<dbReference type="InterPro" id="IPR006357">
    <property type="entry name" value="HAD-SF_hydro_IIA"/>
</dbReference>
<dbReference type="CDD" id="cd07525">
    <property type="entry name" value="HAD_like"/>
    <property type="match status" value="1"/>
</dbReference>
<dbReference type="Pfam" id="PF13242">
    <property type="entry name" value="Hydrolase_like"/>
    <property type="match status" value="1"/>
</dbReference>
<reference evidence="1 2" key="1">
    <citation type="submission" date="2017-07" db="EMBL/GenBank/DDBJ databases">
        <title>Draft Genome Sequences of Select Purple Nonsulfur Bacteria.</title>
        <authorList>
            <person name="Lasarre B."/>
            <person name="Mckinlay J.B."/>
        </authorList>
    </citation>
    <scope>NUCLEOTIDE SEQUENCE [LARGE SCALE GENOMIC DNA]</scope>
    <source>
        <strain evidence="1 2">DSM 11290</strain>
    </source>
</reference>
<dbReference type="RefSeq" id="WP_111433825.1">
    <property type="nucleotide sequence ID" value="NZ_JACIGG010000013.1"/>
</dbReference>
<evidence type="ECO:0000313" key="2">
    <source>
        <dbReference type="Proteomes" id="UP000249299"/>
    </source>
</evidence>
<organism evidence="1 2">
    <name type="scientific">Rhodobium orientis</name>
    <dbReference type="NCBI Taxonomy" id="34017"/>
    <lineage>
        <taxon>Bacteria</taxon>
        <taxon>Pseudomonadati</taxon>
        <taxon>Pseudomonadota</taxon>
        <taxon>Alphaproteobacteria</taxon>
        <taxon>Hyphomicrobiales</taxon>
        <taxon>Rhodobiaceae</taxon>
        <taxon>Rhodobium</taxon>
    </lineage>
</organism>
<dbReference type="NCBIfam" id="TIGR01460">
    <property type="entry name" value="HAD-SF-IIA"/>
    <property type="match status" value="1"/>
</dbReference>
<keyword evidence="1" id="KW-0378">Hydrolase</keyword>
<evidence type="ECO:0000313" key="1">
    <source>
        <dbReference type="EMBL" id="RAI28037.1"/>
    </source>
</evidence>
<dbReference type="SUPFAM" id="SSF56784">
    <property type="entry name" value="HAD-like"/>
    <property type="match status" value="1"/>
</dbReference>
<accession>A0A327JP08</accession>
<dbReference type="PANTHER" id="PTHR19288:SF90">
    <property type="entry name" value="OS08G0542600 PROTEIN"/>
    <property type="match status" value="1"/>
</dbReference>
<comment type="caution">
    <text evidence="1">The sequence shown here is derived from an EMBL/GenBank/DDBJ whole genome shotgun (WGS) entry which is preliminary data.</text>
</comment>
<dbReference type="NCBIfam" id="TIGR01459">
    <property type="entry name" value="HAD-SF-IIA-hyp4"/>
    <property type="match status" value="1"/>
</dbReference>
<dbReference type="InterPro" id="IPR006356">
    <property type="entry name" value="HAD-SF_hydro_IIA_hyp3"/>
</dbReference>
<keyword evidence="2" id="KW-1185">Reference proteome</keyword>
<dbReference type="GO" id="GO:0016791">
    <property type="term" value="F:phosphatase activity"/>
    <property type="evidence" value="ECO:0007669"/>
    <property type="project" value="TreeGrafter"/>
</dbReference>
<sequence>MTTEPVPLAKGLSEIAGRYRGLLCDVWGVVHNGVAAFPTACEALQNFRAGGGSVVLLTNAPRPSGPIYDQLAHVGVPRDAFDSVVTSGDATQLFFARENVRKVFHLGPDRDLTLYDGTGIDRVDPGEAELVVCTGLFDDTTETPEDYRDLLADLKAKGLRLVCANPDVVVHRGDTLIWCAGALARDYAAIGGDVTIFGKPYAPIYDAALGRLAEVAGRDLKKDEVLAIGDGLPTDIAGASDQGLPTLFITGGIHAADFGPIEAPDMAKVTDRLESEGRRVVAAMPRLSW</sequence>
<dbReference type="Pfam" id="PF13344">
    <property type="entry name" value="Hydrolase_6"/>
    <property type="match status" value="1"/>
</dbReference>
<dbReference type="AlphaFoldDB" id="A0A327JP08"/>
<dbReference type="OrthoDB" id="9791073at2"/>
<dbReference type="PANTHER" id="PTHR19288">
    <property type="entry name" value="4-NITROPHENYLPHOSPHATASE-RELATED"/>
    <property type="match status" value="1"/>
</dbReference>
<dbReference type="GO" id="GO:0005737">
    <property type="term" value="C:cytoplasm"/>
    <property type="evidence" value="ECO:0007669"/>
    <property type="project" value="TreeGrafter"/>
</dbReference>
<dbReference type="EMBL" id="NPEV01000012">
    <property type="protein sequence ID" value="RAI28037.1"/>
    <property type="molecule type" value="Genomic_DNA"/>
</dbReference>
<proteinExistence type="predicted"/>